<dbReference type="PANTHER" id="PTHR33222">
    <property type="match status" value="1"/>
</dbReference>
<sequence length="219" mass="24234">MELAIAPRVLPSPPQSRLLIAKPKKTSSIRFRAKRGLVRSSSGSDFWSTVPSGEEDARVVVAEKEDVTPVEKEEEVKKEVSFEEEVKEEVPVDTEVKAVASSDEVSVDAEVKVVVSSEEVSEEQSSDGDLLDQLNLNFDPEDKSKLLVYGAGALVALWISSVVVSTIDSIPLFPQLMEVVGLGYTVWFTSRYLLFKDNREELFAKIVELKDQILGSDDE</sequence>
<organism evidence="4 5">
    <name type="scientific">Carex littledalei</name>
    <dbReference type="NCBI Taxonomy" id="544730"/>
    <lineage>
        <taxon>Eukaryota</taxon>
        <taxon>Viridiplantae</taxon>
        <taxon>Streptophyta</taxon>
        <taxon>Embryophyta</taxon>
        <taxon>Tracheophyta</taxon>
        <taxon>Spermatophyta</taxon>
        <taxon>Magnoliopsida</taxon>
        <taxon>Liliopsida</taxon>
        <taxon>Poales</taxon>
        <taxon>Cyperaceae</taxon>
        <taxon>Cyperoideae</taxon>
        <taxon>Cariceae</taxon>
        <taxon>Carex</taxon>
        <taxon>Carex subgen. Euthyceras</taxon>
    </lineage>
</organism>
<dbReference type="Pfam" id="PF14159">
    <property type="entry name" value="CAAD"/>
    <property type="match status" value="1"/>
</dbReference>
<accession>A0A833V2A0</accession>
<dbReference type="InterPro" id="IPR025564">
    <property type="entry name" value="CAAD_dom"/>
</dbReference>
<proteinExistence type="predicted"/>
<evidence type="ECO:0000313" key="5">
    <source>
        <dbReference type="Proteomes" id="UP000623129"/>
    </source>
</evidence>
<keyword evidence="2" id="KW-0812">Transmembrane</keyword>
<keyword evidence="2" id="KW-0472">Membrane</keyword>
<dbReference type="PANTHER" id="PTHR33222:SF2">
    <property type="entry name" value="PROTEIN CURVATURE THYLAKOID 1D, CHLOROPLASTIC"/>
    <property type="match status" value="1"/>
</dbReference>
<evidence type="ECO:0000259" key="3">
    <source>
        <dbReference type="Pfam" id="PF14159"/>
    </source>
</evidence>
<protein>
    <submittedName>
        <fullName evidence="4">Protein CURVATURE THYLAKOID 1D</fullName>
    </submittedName>
</protein>
<evidence type="ECO:0000313" key="4">
    <source>
        <dbReference type="EMBL" id="KAF3320712.1"/>
    </source>
</evidence>
<keyword evidence="2" id="KW-1133">Transmembrane helix</keyword>
<dbReference type="InterPro" id="IPR033344">
    <property type="entry name" value="CURT1"/>
</dbReference>
<gene>
    <name evidence="4" type="ORF">FCM35_KLT14846</name>
</gene>
<feature type="domain" description="Cyanobacterial aminoacyl-tRNA synthetase CAAD" evidence="3">
    <location>
        <begin position="140"/>
        <end position="215"/>
    </location>
</feature>
<evidence type="ECO:0000256" key="1">
    <source>
        <dbReference type="ARBA" id="ARBA00004141"/>
    </source>
</evidence>
<comment type="subcellular location">
    <subcellularLocation>
        <location evidence="1">Membrane</location>
        <topology evidence="1">Multi-pass membrane protein</topology>
    </subcellularLocation>
</comment>
<dbReference type="OrthoDB" id="2014299at2759"/>
<keyword evidence="5" id="KW-1185">Reference proteome</keyword>
<feature type="transmembrane region" description="Helical" evidence="2">
    <location>
        <begin position="173"/>
        <end position="194"/>
    </location>
</feature>
<comment type="caution">
    <text evidence="4">The sequence shown here is derived from an EMBL/GenBank/DDBJ whole genome shotgun (WGS) entry which is preliminary data.</text>
</comment>
<dbReference type="AlphaFoldDB" id="A0A833V2A0"/>
<dbReference type="Proteomes" id="UP000623129">
    <property type="component" value="Unassembled WGS sequence"/>
</dbReference>
<feature type="transmembrane region" description="Helical" evidence="2">
    <location>
        <begin position="146"/>
        <end position="167"/>
    </location>
</feature>
<name>A0A833V2A0_9POAL</name>
<evidence type="ECO:0000256" key="2">
    <source>
        <dbReference type="SAM" id="Phobius"/>
    </source>
</evidence>
<dbReference type="EMBL" id="SWLB01000028">
    <property type="protein sequence ID" value="KAF3320712.1"/>
    <property type="molecule type" value="Genomic_DNA"/>
</dbReference>
<reference evidence="4" key="1">
    <citation type="submission" date="2020-01" db="EMBL/GenBank/DDBJ databases">
        <title>Genome sequence of Kobresia littledalei, the first chromosome-level genome in the family Cyperaceae.</title>
        <authorList>
            <person name="Qu G."/>
        </authorList>
    </citation>
    <scope>NUCLEOTIDE SEQUENCE</scope>
    <source>
        <strain evidence="4">C.B.Clarke</strain>
        <tissue evidence="4">Leaf</tissue>
    </source>
</reference>
<dbReference type="GO" id="GO:0009535">
    <property type="term" value="C:chloroplast thylakoid membrane"/>
    <property type="evidence" value="ECO:0007669"/>
    <property type="project" value="TreeGrafter"/>
</dbReference>